<protein>
    <submittedName>
        <fullName evidence="2">Uncharacterized protein</fullName>
    </submittedName>
</protein>
<feature type="signal peptide" evidence="1">
    <location>
        <begin position="1"/>
        <end position="17"/>
    </location>
</feature>
<keyword evidence="3" id="KW-1185">Reference proteome</keyword>
<comment type="caution">
    <text evidence="2">The sequence shown here is derived from an EMBL/GenBank/DDBJ whole genome shotgun (WGS) entry which is preliminary data.</text>
</comment>
<sequence length="86" mass="9322">MARLFLTIIASANLGSSFPLLNSCRLLLVANHLLIRNKLGFESVPLDDVHLTLDDEVALNNQDLLEGSLATNALLNHLPAPEIPIP</sequence>
<evidence type="ECO:0000256" key="1">
    <source>
        <dbReference type="SAM" id="SignalP"/>
    </source>
</evidence>
<keyword evidence="1" id="KW-0732">Signal</keyword>
<name>A0A9P4GNC1_9PLEO</name>
<dbReference type="EMBL" id="ML976615">
    <property type="protein sequence ID" value="KAF1848352.1"/>
    <property type="molecule type" value="Genomic_DNA"/>
</dbReference>
<dbReference type="GeneID" id="63850238"/>
<feature type="chain" id="PRO_5040280037" evidence="1">
    <location>
        <begin position="18"/>
        <end position="86"/>
    </location>
</feature>
<reference evidence="2" key="1">
    <citation type="submission" date="2020-01" db="EMBL/GenBank/DDBJ databases">
        <authorList>
            <consortium name="DOE Joint Genome Institute"/>
            <person name="Haridas S."/>
            <person name="Albert R."/>
            <person name="Binder M."/>
            <person name="Bloem J."/>
            <person name="Labutti K."/>
            <person name="Salamov A."/>
            <person name="Andreopoulos B."/>
            <person name="Baker S.E."/>
            <person name="Barry K."/>
            <person name="Bills G."/>
            <person name="Bluhm B.H."/>
            <person name="Cannon C."/>
            <person name="Castanera R."/>
            <person name="Culley D.E."/>
            <person name="Daum C."/>
            <person name="Ezra D."/>
            <person name="Gonzalez J.B."/>
            <person name="Henrissat B."/>
            <person name="Kuo A."/>
            <person name="Liang C."/>
            <person name="Lipzen A."/>
            <person name="Lutzoni F."/>
            <person name="Magnuson J."/>
            <person name="Mondo S."/>
            <person name="Nolan M."/>
            <person name="Ohm R."/>
            <person name="Pangilinan J."/>
            <person name="Park H.-J."/>
            <person name="Ramirez L."/>
            <person name="Alfaro M."/>
            <person name="Sun H."/>
            <person name="Tritt A."/>
            <person name="Yoshinaga Y."/>
            <person name="Zwiers L.-H."/>
            <person name="Turgeon B.G."/>
            <person name="Goodwin S.B."/>
            <person name="Spatafora J.W."/>
            <person name="Crous P.W."/>
            <person name="Grigoriev I.V."/>
        </authorList>
    </citation>
    <scope>NUCLEOTIDE SEQUENCE</scope>
    <source>
        <strain evidence="2">CBS 394.84</strain>
    </source>
</reference>
<dbReference type="AlphaFoldDB" id="A0A9P4GNC1"/>
<gene>
    <name evidence="2" type="ORF">K460DRAFT_364330</name>
</gene>
<proteinExistence type="predicted"/>
<dbReference type="Proteomes" id="UP000800039">
    <property type="component" value="Unassembled WGS sequence"/>
</dbReference>
<evidence type="ECO:0000313" key="2">
    <source>
        <dbReference type="EMBL" id="KAF1848352.1"/>
    </source>
</evidence>
<evidence type="ECO:0000313" key="3">
    <source>
        <dbReference type="Proteomes" id="UP000800039"/>
    </source>
</evidence>
<dbReference type="RefSeq" id="XP_040790915.1">
    <property type="nucleotide sequence ID" value="XM_040932987.1"/>
</dbReference>
<organism evidence="2 3">
    <name type="scientific">Cucurbitaria berberidis CBS 394.84</name>
    <dbReference type="NCBI Taxonomy" id="1168544"/>
    <lineage>
        <taxon>Eukaryota</taxon>
        <taxon>Fungi</taxon>
        <taxon>Dikarya</taxon>
        <taxon>Ascomycota</taxon>
        <taxon>Pezizomycotina</taxon>
        <taxon>Dothideomycetes</taxon>
        <taxon>Pleosporomycetidae</taxon>
        <taxon>Pleosporales</taxon>
        <taxon>Pleosporineae</taxon>
        <taxon>Cucurbitariaceae</taxon>
        <taxon>Cucurbitaria</taxon>
    </lineage>
</organism>
<accession>A0A9P4GNC1</accession>